<name>A0ACC0BJR1_CATRO</name>
<keyword evidence="2" id="KW-1185">Reference proteome</keyword>
<evidence type="ECO:0000313" key="1">
    <source>
        <dbReference type="EMBL" id="KAI5672797.1"/>
    </source>
</evidence>
<reference evidence="2" key="1">
    <citation type="journal article" date="2023" name="Nat. Plants">
        <title>Single-cell RNA sequencing provides a high-resolution roadmap for understanding the multicellular compartmentation of specialized metabolism.</title>
        <authorList>
            <person name="Sun S."/>
            <person name="Shen X."/>
            <person name="Li Y."/>
            <person name="Li Y."/>
            <person name="Wang S."/>
            <person name="Li R."/>
            <person name="Zhang H."/>
            <person name="Shen G."/>
            <person name="Guo B."/>
            <person name="Wei J."/>
            <person name="Xu J."/>
            <person name="St-Pierre B."/>
            <person name="Chen S."/>
            <person name="Sun C."/>
        </authorList>
    </citation>
    <scope>NUCLEOTIDE SEQUENCE [LARGE SCALE GENOMIC DNA]</scope>
</reference>
<evidence type="ECO:0000313" key="2">
    <source>
        <dbReference type="Proteomes" id="UP001060085"/>
    </source>
</evidence>
<accession>A0ACC0BJR1</accession>
<proteinExistence type="predicted"/>
<organism evidence="1 2">
    <name type="scientific">Catharanthus roseus</name>
    <name type="common">Madagascar periwinkle</name>
    <name type="synonym">Vinca rosea</name>
    <dbReference type="NCBI Taxonomy" id="4058"/>
    <lineage>
        <taxon>Eukaryota</taxon>
        <taxon>Viridiplantae</taxon>
        <taxon>Streptophyta</taxon>
        <taxon>Embryophyta</taxon>
        <taxon>Tracheophyta</taxon>
        <taxon>Spermatophyta</taxon>
        <taxon>Magnoliopsida</taxon>
        <taxon>eudicotyledons</taxon>
        <taxon>Gunneridae</taxon>
        <taxon>Pentapetalae</taxon>
        <taxon>asterids</taxon>
        <taxon>lamiids</taxon>
        <taxon>Gentianales</taxon>
        <taxon>Apocynaceae</taxon>
        <taxon>Rauvolfioideae</taxon>
        <taxon>Vinceae</taxon>
        <taxon>Catharanthinae</taxon>
        <taxon>Catharanthus</taxon>
    </lineage>
</organism>
<sequence length="163" mass="18882">MLGLGKKALNFFEVIEELKGHNLLQILQTDQQKPNKQEYGVASSSNPPTESQEDKFFMSDHFLNDYAEFEKEMVKAKDLKTKQCQRVPAFAPQSKKDSLYAKVETEELVEGATNIVQLKNGAQKEKQEENKQQEQEKEQQQKEAEVKEKQQERDSNEDDDVDR</sequence>
<gene>
    <name evidence="1" type="ORF">M9H77_13161</name>
</gene>
<comment type="caution">
    <text evidence="1">The sequence shown here is derived from an EMBL/GenBank/DDBJ whole genome shotgun (WGS) entry which is preliminary data.</text>
</comment>
<dbReference type="Proteomes" id="UP001060085">
    <property type="component" value="Linkage Group LG03"/>
</dbReference>
<dbReference type="EMBL" id="CM044703">
    <property type="protein sequence ID" value="KAI5672797.1"/>
    <property type="molecule type" value="Genomic_DNA"/>
</dbReference>
<protein>
    <submittedName>
        <fullName evidence="1">Uncharacterized protein</fullName>
    </submittedName>
</protein>